<evidence type="ECO:0000313" key="6">
    <source>
        <dbReference type="Proteomes" id="UP000563601"/>
    </source>
</evidence>
<dbReference type="OrthoDB" id="28717at2"/>
<evidence type="ECO:0000313" key="5">
    <source>
        <dbReference type="Proteomes" id="UP000464675"/>
    </source>
</evidence>
<feature type="signal peptide" evidence="1">
    <location>
        <begin position="1"/>
        <end position="28"/>
    </location>
</feature>
<keyword evidence="5" id="KW-1185">Reference proteome</keyword>
<sequence length="352" mass="36456">MNMFNRKSMSFWAVIGLLTVGLVPQAFAQEDYTSRTQAGTDVTNEARVNYTVNSVPQAEVTDSVMFEVDRVVNMTLTSENADPIVVRPNEAGNTTYTLTNFSNDTIDFALSAQNVATGEDLDGTNTDNQQGSSVIGSVVINGVGSYDSTTGIVQLEAGSSATVTVELTAASASLNGEIIGVEVAATAVDGAGTPLDDTVANTLDGVENVFDDGMGDADNLRDGIISVYGVYIVNSATLAVNKTSEVISDPINGTDSPFAIPGAVIEYCIDVSNSGTAEAESVVLTDALPAEVTFATGADQVFETGTGECAARTTTHAPTQAVFDGTDTVTATFTDPVAASGSVWVSFRVTLN</sequence>
<dbReference type="EMBL" id="JACHHR010000003">
    <property type="protein sequence ID" value="MBB5212703.1"/>
    <property type="molecule type" value="Genomic_DNA"/>
</dbReference>
<name>A0A6P1TE69_9GAMM</name>
<feature type="domain" description="DUF11" evidence="2">
    <location>
        <begin position="261"/>
        <end position="329"/>
    </location>
</feature>
<evidence type="ECO:0000313" key="3">
    <source>
        <dbReference type="EMBL" id="MBB5212703.1"/>
    </source>
</evidence>
<dbReference type="InterPro" id="IPR047589">
    <property type="entry name" value="DUF11_rpt"/>
</dbReference>
<dbReference type="EMBL" id="CP047491">
    <property type="protein sequence ID" value="QHQ40297.1"/>
    <property type="molecule type" value="Genomic_DNA"/>
</dbReference>
<evidence type="ECO:0000256" key="1">
    <source>
        <dbReference type="SAM" id="SignalP"/>
    </source>
</evidence>
<proteinExistence type="predicted"/>
<dbReference type="Pfam" id="PF01345">
    <property type="entry name" value="DUF11"/>
    <property type="match status" value="1"/>
</dbReference>
<keyword evidence="1" id="KW-0732">Signal</keyword>
<dbReference type="InterPro" id="IPR001434">
    <property type="entry name" value="OmcB-like_DUF11"/>
</dbReference>
<reference evidence="3 6" key="2">
    <citation type="submission" date="2020-08" db="EMBL/GenBank/DDBJ databases">
        <title>Genomic Encyclopedia of Type Strains, Phase IV (KMG-IV): sequencing the most valuable type-strain genomes for metagenomic binning, comparative biology and taxonomic classification.</title>
        <authorList>
            <person name="Goeker M."/>
        </authorList>
    </citation>
    <scope>NUCLEOTIDE SEQUENCE [LARGE SCALE GENOMIC DNA]</scope>
    <source>
        <strain evidence="3 6">DSM 11525</strain>
    </source>
</reference>
<dbReference type="NCBIfam" id="TIGR01451">
    <property type="entry name" value="B_ant_repeat"/>
    <property type="match status" value="1"/>
</dbReference>
<feature type="chain" id="PRO_5044645679" evidence="1">
    <location>
        <begin position="29"/>
        <end position="352"/>
    </location>
</feature>
<evidence type="ECO:0000259" key="2">
    <source>
        <dbReference type="Pfam" id="PF01345"/>
    </source>
</evidence>
<protein>
    <submittedName>
        <fullName evidence="4">DUF11 domain-containing protein</fullName>
    </submittedName>
    <submittedName>
        <fullName evidence="3">Repeat protein (TIGR01451 family)</fullName>
    </submittedName>
</protein>
<dbReference type="Proteomes" id="UP000563601">
    <property type="component" value="Unassembled WGS sequence"/>
</dbReference>
<evidence type="ECO:0000313" key="4">
    <source>
        <dbReference type="EMBL" id="QHQ40297.1"/>
    </source>
</evidence>
<organism evidence="3 6">
    <name type="scientific">Microbulbifer hydrolyticus</name>
    <dbReference type="NCBI Taxonomy" id="48074"/>
    <lineage>
        <taxon>Bacteria</taxon>
        <taxon>Pseudomonadati</taxon>
        <taxon>Pseudomonadota</taxon>
        <taxon>Gammaproteobacteria</taxon>
        <taxon>Cellvibrionales</taxon>
        <taxon>Microbulbiferaceae</taxon>
        <taxon>Microbulbifer</taxon>
    </lineage>
</organism>
<reference evidence="4 5" key="1">
    <citation type="submission" date="2020-01" db="EMBL/GenBank/DDBJ databases">
        <title>The possibility of degradation of plastic by Microbulbifer hydrolyticus IRE-31.</title>
        <authorList>
            <person name="Liu L."/>
        </authorList>
    </citation>
    <scope>NUCLEOTIDE SEQUENCE [LARGE SCALE GENOMIC DNA]</scope>
    <source>
        <strain evidence="4 5">IRE-31</strain>
    </source>
</reference>
<dbReference type="Proteomes" id="UP000464675">
    <property type="component" value="Chromosome"/>
</dbReference>
<dbReference type="AlphaFoldDB" id="A0A6P1TE69"/>
<gene>
    <name evidence="4" type="ORF">GTQ55_15810</name>
    <name evidence="3" type="ORF">HNQ53_002928</name>
</gene>
<accession>A0A6P1TE69</accession>